<dbReference type="PANTHER" id="PTHR48081">
    <property type="entry name" value="AB HYDROLASE SUPERFAMILY PROTEIN C4A8.06C"/>
    <property type="match status" value="1"/>
</dbReference>
<keyword evidence="8" id="KW-1185">Reference proteome</keyword>
<dbReference type="Gene3D" id="3.40.50.1820">
    <property type="entry name" value="alpha/beta hydrolase"/>
    <property type="match status" value="1"/>
</dbReference>
<reference evidence="7" key="1">
    <citation type="submission" date="2020-05" db="EMBL/GenBank/DDBJ databases">
        <title>Mycena genomes resolve the evolution of fungal bioluminescence.</title>
        <authorList>
            <person name="Tsai I.J."/>
        </authorList>
    </citation>
    <scope>NUCLEOTIDE SEQUENCE</scope>
    <source>
        <strain evidence="7">171206Taipei</strain>
    </source>
</reference>
<feature type="compositionally biased region" description="Basic and acidic residues" evidence="5">
    <location>
        <begin position="445"/>
        <end position="459"/>
    </location>
</feature>
<comment type="caution">
    <text evidence="7">The sequence shown here is derived from an EMBL/GenBank/DDBJ whole genome shotgun (WGS) entry which is preliminary data.</text>
</comment>
<dbReference type="GeneID" id="59346713"/>
<dbReference type="RefSeq" id="XP_037219841.1">
    <property type="nucleotide sequence ID" value="XM_037364197.1"/>
</dbReference>
<feature type="region of interest" description="Disordered" evidence="5">
    <location>
        <begin position="313"/>
        <end position="361"/>
    </location>
</feature>
<gene>
    <name evidence="7" type="ORF">MIND_00749900</name>
</gene>
<sequence>MPVSTVSAAAYIGPTAVKTFFKHSKKKLKRKEKEDAQDSVFFDEAFHIVKSFIEFGTLNTVESLQSFTNTHVPSPYWAVVAPVSIPLTTCNASADYLIDWFGPEELKSVVGGERWWQVRGLQGVDAEWITQKHLLPDTKDDDTLDEATNDIRRMDSLERVMLYVHGGGYFWGSINTHRYQLIRYARKIEGRVFAVNYRKAPQYPWPCPLQDVLAAYLYLIRPPPNAPHKPVSPSKIVLAGDSAGGGLCLSMLSVLRDMDIPLPSGAVLISPWVDLTHSLPSVMNNTKSDIIPEHGFLAKPSALWPIDLVGEGRVTSTKSNPPPEPGHADQLRPTVARVQEEAEDRSEPSTPPDTTKADADEYDIDYWEPRPPKVQMADSKAVPLELHSQIQLYATNEQLTHPLVSPILQGSLANLPPLYILAGDGEVLRDEIVYIAHRASHPEKFPTRKGTLRDAHRQQENAGRYTEPTKVHLELYDDMCHVLTVFTFTESAKHAYRSIGAFVKHVTNAESTPSNPFPHFTDLTDPSRMIRQRVDIKGELRAMEPMEEMDVLNIEPGQIGIIKEQPTVRWFKGQQQWDKKYKRTAEKAMKKRQRNLEKAEKIIAHAKEQGLQHVSDSGVATTPDSASLHETGGVIERERRWGPLDLDDERPPPSAIAKRLDTPEALALLKKHIYHTAPATHRTIPKLKLSDAVKAALDPNDDPNKPPKQSVAEAQVRNNIGLNGMRVWDVLLGYFMRKSTETAENGKEAVKNAVNA</sequence>
<dbReference type="AlphaFoldDB" id="A0A8H6SNE8"/>
<evidence type="ECO:0000256" key="4">
    <source>
        <dbReference type="SAM" id="Coils"/>
    </source>
</evidence>
<dbReference type="InterPro" id="IPR002168">
    <property type="entry name" value="Lipase_GDXG_HIS_AS"/>
</dbReference>
<keyword evidence="2 7" id="KW-0378">Hydrolase</keyword>
<proteinExistence type="inferred from homology"/>
<feature type="region of interest" description="Disordered" evidence="5">
    <location>
        <begin position="445"/>
        <end position="465"/>
    </location>
</feature>
<accession>A0A8H6SNE8</accession>
<dbReference type="InterPro" id="IPR033140">
    <property type="entry name" value="Lipase_GDXG_put_SER_AS"/>
</dbReference>
<feature type="compositionally biased region" description="Polar residues" evidence="5">
    <location>
        <begin position="612"/>
        <end position="625"/>
    </location>
</feature>
<organism evidence="7 8">
    <name type="scientific">Mycena indigotica</name>
    <dbReference type="NCBI Taxonomy" id="2126181"/>
    <lineage>
        <taxon>Eukaryota</taxon>
        <taxon>Fungi</taxon>
        <taxon>Dikarya</taxon>
        <taxon>Basidiomycota</taxon>
        <taxon>Agaricomycotina</taxon>
        <taxon>Agaricomycetes</taxon>
        <taxon>Agaricomycetidae</taxon>
        <taxon>Agaricales</taxon>
        <taxon>Marasmiineae</taxon>
        <taxon>Mycenaceae</taxon>
        <taxon>Mycena</taxon>
    </lineage>
</organism>
<dbReference type="PROSITE" id="PS01174">
    <property type="entry name" value="LIPASE_GDXG_SER"/>
    <property type="match status" value="1"/>
</dbReference>
<evidence type="ECO:0000259" key="6">
    <source>
        <dbReference type="Pfam" id="PF07859"/>
    </source>
</evidence>
<evidence type="ECO:0000256" key="3">
    <source>
        <dbReference type="PROSITE-ProRule" id="PRU10038"/>
    </source>
</evidence>
<dbReference type="EMBL" id="JACAZF010000006">
    <property type="protein sequence ID" value="KAF7301841.1"/>
    <property type="molecule type" value="Genomic_DNA"/>
</dbReference>
<dbReference type="InterPro" id="IPR050300">
    <property type="entry name" value="GDXG_lipolytic_enzyme"/>
</dbReference>
<dbReference type="InterPro" id="IPR029058">
    <property type="entry name" value="AB_hydrolase_fold"/>
</dbReference>
<keyword evidence="4" id="KW-0175">Coiled coil</keyword>
<dbReference type="PANTHER" id="PTHR48081:SF5">
    <property type="entry name" value="ALPHA_BETA HYDROLASE FOLD-3 DOMAIN-CONTAINING PROTEIN"/>
    <property type="match status" value="1"/>
</dbReference>
<feature type="domain" description="Alpha/beta hydrolase fold-3" evidence="6">
    <location>
        <begin position="161"/>
        <end position="285"/>
    </location>
</feature>
<feature type="active site" evidence="3">
    <location>
        <position position="242"/>
    </location>
</feature>
<dbReference type="GO" id="GO:0016787">
    <property type="term" value="F:hydrolase activity"/>
    <property type="evidence" value="ECO:0007669"/>
    <property type="project" value="UniProtKB-KW"/>
</dbReference>
<name>A0A8H6SNE8_9AGAR</name>
<evidence type="ECO:0000256" key="5">
    <source>
        <dbReference type="SAM" id="MobiDB-lite"/>
    </source>
</evidence>
<feature type="coiled-coil region" evidence="4">
    <location>
        <begin position="582"/>
        <end position="609"/>
    </location>
</feature>
<feature type="region of interest" description="Disordered" evidence="5">
    <location>
        <begin position="611"/>
        <end position="651"/>
    </location>
</feature>
<dbReference type="InterPro" id="IPR013094">
    <property type="entry name" value="AB_hydrolase_3"/>
</dbReference>
<dbReference type="SUPFAM" id="SSF53474">
    <property type="entry name" value="alpha/beta-Hydrolases"/>
    <property type="match status" value="1"/>
</dbReference>
<evidence type="ECO:0000313" key="7">
    <source>
        <dbReference type="EMBL" id="KAF7301841.1"/>
    </source>
</evidence>
<dbReference type="Pfam" id="PF07859">
    <property type="entry name" value="Abhydrolase_3"/>
    <property type="match status" value="1"/>
</dbReference>
<evidence type="ECO:0000256" key="1">
    <source>
        <dbReference type="ARBA" id="ARBA00010515"/>
    </source>
</evidence>
<dbReference type="OrthoDB" id="1662883at2759"/>
<dbReference type="PROSITE" id="PS01173">
    <property type="entry name" value="LIPASE_GDXG_HIS"/>
    <property type="match status" value="1"/>
</dbReference>
<comment type="similarity">
    <text evidence="1">Belongs to the 'GDXG' lipolytic enzyme family.</text>
</comment>
<protein>
    <submittedName>
        <fullName evidence="7">AB hydrolase superfamily protein C4A8.06c</fullName>
    </submittedName>
</protein>
<dbReference type="Proteomes" id="UP000636479">
    <property type="component" value="Unassembled WGS sequence"/>
</dbReference>
<evidence type="ECO:0000313" key="8">
    <source>
        <dbReference type="Proteomes" id="UP000636479"/>
    </source>
</evidence>
<evidence type="ECO:0000256" key="2">
    <source>
        <dbReference type="ARBA" id="ARBA00022801"/>
    </source>
</evidence>